<dbReference type="UniPathway" id="UPA00028">
    <property type="reaction ID" value="UER00004"/>
</dbReference>
<proteinExistence type="inferred from homology"/>
<dbReference type="Proteomes" id="UP000032680">
    <property type="component" value="Unassembled WGS sequence"/>
</dbReference>
<keyword evidence="6 11" id="KW-0566">Pantothenate biosynthesis</keyword>
<dbReference type="EMBL" id="BANB01000372">
    <property type="protein sequence ID" value="GAN77562.1"/>
    <property type="molecule type" value="Genomic_DNA"/>
</dbReference>
<dbReference type="NCBIfam" id="TIGR00745">
    <property type="entry name" value="apbA_panE"/>
    <property type="match status" value="1"/>
</dbReference>
<comment type="pathway">
    <text evidence="2 11">Cofactor biosynthesis; (R)-pantothenate biosynthesis; (R)-pantoate from 3-methyl-2-oxobutanoate: step 2/2.</text>
</comment>
<dbReference type="InterPro" id="IPR051402">
    <property type="entry name" value="KPR-Related"/>
</dbReference>
<dbReference type="PANTHER" id="PTHR21708:SF26">
    <property type="entry name" value="2-DEHYDROPANTOATE 2-REDUCTASE"/>
    <property type="match status" value="1"/>
</dbReference>
<evidence type="ECO:0000256" key="9">
    <source>
        <dbReference type="ARBA" id="ARBA00032024"/>
    </source>
</evidence>
<evidence type="ECO:0000256" key="11">
    <source>
        <dbReference type="RuleBase" id="RU362068"/>
    </source>
</evidence>
<dbReference type="Pfam" id="PF08546">
    <property type="entry name" value="ApbA_C"/>
    <property type="match status" value="1"/>
</dbReference>
<evidence type="ECO:0000256" key="5">
    <source>
        <dbReference type="ARBA" id="ARBA00019465"/>
    </source>
</evidence>
<evidence type="ECO:0000259" key="12">
    <source>
        <dbReference type="Pfam" id="PF02558"/>
    </source>
</evidence>
<comment type="catalytic activity">
    <reaction evidence="10 11">
        <text>(R)-pantoate + NADP(+) = 2-dehydropantoate + NADPH + H(+)</text>
        <dbReference type="Rhea" id="RHEA:16233"/>
        <dbReference type="ChEBI" id="CHEBI:11561"/>
        <dbReference type="ChEBI" id="CHEBI:15378"/>
        <dbReference type="ChEBI" id="CHEBI:15980"/>
        <dbReference type="ChEBI" id="CHEBI:57783"/>
        <dbReference type="ChEBI" id="CHEBI:58349"/>
        <dbReference type="EC" id="1.1.1.169"/>
    </reaction>
</comment>
<keyword evidence="15" id="KW-1185">Reference proteome</keyword>
<dbReference type="Gene3D" id="3.40.50.720">
    <property type="entry name" value="NAD(P)-binding Rossmann-like Domain"/>
    <property type="match status" value="1"/>
</dbReference>
<keyword evidence="8 11" id="KW-0560">Oxidoreductase</keyword>
<dbReference type="InterPro" id="IPR013328">
    <property type="entry name" value="6PGD_dom2"/>
</dbReference>
<evidence type="ECO:0000313" key="14">
    <source>
        <dbReference type="EMBL" id="GAN77562.1"/>
    </source>
</evidence>
<protein>
    <recommendedName>
        <fullName evidence="5 11">2-dehydropantoate 2-reductase</fullName>
        <ecNumber evidence="4 11">1.1.1.169</ecNumber>
    </recommendedName>
    <alternativeName>
        <fullName evidence="9 11">Ketopantoate reductase</fullName>
    </alternativeName>
</protein>
<accession>A0A0D6P794</accession>
<evidence type="ECO:0000256" key="4">
    <source>
        <dbReference type="ARBA" id="ARBA00013014"/>
    </source>
</evidence>
<evidence type="ECO:0000256" key="2">
    <source>
        <dbReference type="ARBA" id="ARBA00004994"/>
    </source>
</evidence>
<dbReference type="InterPro" id="IPR008927">
    <property type="entry name" value="6-PGluconate_DH-like_C_sf"/>
</dbReference>
<evidence type="ECO:0000259" key="13">
    <source>
        <dbReference type="Pfam" id="PF08546"/>
    </source>
</evidence>
<dbReference type="RefSeq" id="WP_048861700.1">
    <property type="nucleotide sequence ID" value="NZ_BANB01000372.1"/>
</dbReference>
<organism evidence="14 15">
    <name type="scientific">Acidisphaera rubrifaciens HS-AP3</name>
    <dbReference type="NCBI Taxonomy" id="1231350"/>
    <lineage>
        <taxon>Bacteria</taxon>
        <taxon>Pseudomonadati</taxon>
        <taxon>Pseudomonadota</taxon>
        <taxon>Alphaproteobacteria</taxon>
        <taxon>Acetobacterales</taxon>
        <taxon>Acetobacteraceae</taxon>
        <taxon>Acidisphaera</taxon>
    </lineage>
</organism>
<evidence type="ECO:0000256" key="7">
    <source>
        <dbReference type="ARBA" id="ARBA00022857"/>
    </source>
</evidence>
<evidence type="ECO:0000256" key="3">
    <source>
        <dbReference type="ARBA" id="ARBA00007870"/>
    </source>
</evidence>
<comment type="function">
    <text evidence="1 11">Catalyzes the NADPH-dependent reduction of ketopantoate into pantoic acid.</text>
</comment>
<dbReference type="InterPro" id="IPR003710">
    <property type="entry name" value="ApbA"/>
</dbReference>
<dbReference type="InterPro" id="IPR036291">
    <property type="entry name" value="NAD(P)-bd_dom_sf"/>
</dbReference>
<evidence type="ECO:0000256" key="10">
    <source>
        <dbReference type="ARBA" id="ARBA00048793"/>
    </source>
</evidence>
<dbReference type="InterPro" id="IPR013332">
    <property type="entry name" value="KPR_N"/>
</dbReference>
<dbReference type="AlphaFoldDB" id="A0A0D6P794"/>
<evidence type="ECO:0000256" key="6">
    <source>
        <dbReference type="ARBA" id="ARBA00022655"/>
    </source>
</evidence>
<evidence type="ECO:0000256" key="1">
    <source>
        <dbReference type="ARBA" id="ARBA00002919"/>
    </source>
</evidence>
<dbReference type="GO" id="GO:0015940">
    <property type="term" value="P:pantothenate biosynthetic process"/>
    <property type="evidence" value="ECO:0007669"/>
    <property type="project" value="UniProtKB-UniPathway"/>
</dbReference>
<dbReference type="OrthoDB" id="247668at2"/>
<feature type="domain" description="Ketopantoate reductase N-terminal" evidence="12">
    <location>
        <begin position="3"/>
        <end position="152"/>
    </location>
</feature>
<comment type="caution">
    <text evidence="14">The sequence shown here is derived from an EMBL/GenBank/DDBJ whole genome shotgun (WGS) entry which is preliminary data.</text>
</comment>
<evidence type="ECO:0000256" key="8">
    <source>
        <dbReference type="ARBA" id="ARBA00023002"/>
    </source>
</evidence>
<dbReference type="FunFam" id="3.40.50.720:FF:000307">
    <property type="entry name" value="2-dehydropantoate 2-reductase"/>
    <property type="match status" value="1"/>
</dbReference>
<dbReference type="SUPFAM" id="SSF51735">
    <property type="entry name" value="NAD(P)-binding Rossmann-fold domains"/>
    <property type="match status" value="1"/>
</dbReference>
<dbReference type="EC" id="1.1.1.169" evidence="4 11"/>
<dbReference type="GO" id="GO:0008677">
    <property type="term" value="F:2-dehydropantoate 2-reductase activity"/>
    <property type="evidence" value="ECO:0007669"/>
    <property type="project" value="UniProtKB-EC"/>
</dbReference>
<dbReference type="GO" id="GO:0005737">
    <property type="term" value="C:cytoplasm"/>
    <property type="evidence" value="ECO:0007669"/>
    <property type="project" value="TreeGrafter"/>
</dbReference>
<dbReference type="Pfam" id="PF02558">
    <property type="entry name" value="ApbA"/>
    <property type="match status" value="1"/>
</dbReference>
<name>A0A0D6P794_9PROT</name>
<dbReference type="SUPFAM" id="SSF48179">
    <property type="entry name" value="6-phosphogluconate dehydrogenase C-terminal domain-like"/>
    <property type="match status" value="1"/>
</dbReference>
<reference evidence="14 15" key="1">
    <citation type="submission" date="2012-11" db="EMBL/GenBank/DDBJ databases">
        <title>Whole genome sequence of Acidisphaera rubrifaciens HS-AP3.</title>
        <authorList>
            <person name="Azuma Y."/>
            <person name="Higashiura N."/>
            <person name="Hirakawa H."/>
            <person name="Matsushita K."/>
        </authorList>
    </citation>
    <scope>NUCLEOTIDE SEQUENCE [LARGE SCALE GENOMIC DNA]</scope>
    <source>
        <strain evidence="14 15">HS-AP3</strain>
    </source>
</reference>
<feature type="domain" description="Ketopantoate reductase C-terminal" evidence="13">
    <location>
        <begin position="179"/>
        <end position="288"/>
    </location>
</feature>
<comment type="similarity">
    <text evidence="3 11">Belongs to the ketopantoate reductase family.</text>
</comment>
<gene>
    <name evidence="14" type="ORF">Asru_0372_03</name>
</gene>
<dbReference type="InterPro" id="IPR013752">
    <property type="entry name" value="KPA_reductase"/>
</dbReference>
<keyword evidence="7 11" id="KW-0521">NADP</keyword>
<dbReference type="Gene3D" id="1.10.1040.10">
    <property type="entry name" value="N-(1-d-carboxylethyl)-l-norvaline Dehydrogenase, domain 2"/>
    <property type="match status" value="1"/>
</dbReference>
<evidence type="ECO:0000313" key="15">
    <source>
        <dbReference type="Proteomes" id="UP000032680"/>
    </source>
</evidence>
<dbReference type="PANTHER" id="PTHR21708">
    <property type="entry name" value="PROBABLE 2-DEHYDROPANTOATE 2-REDUCTASE"/>
    <property type="match status" value="1"/>
</dbReference>
<sequence>MRILVVGAGALGGYYGGRLLAAGRDVTFLVRPRRAAELVRHGLVIRSPLGDADLGTPPHLLSEAIDTPYDLIVLACKGYDLDGAIRSMLPAVGPQTAVLPLLNGMHHLDVLRAAFGPAAVLGGLCVIPATLGEGGAILHLAPPQTLVWGELDGAATARADAIAAALSIPTLDVRRSDAIVQEMWEKWMLLATLAAVTCLMQGTIGEIVAVGGADLSRRALAECEAIAGACGHPPRPAVHDRMLAALTEPGSTAHASMLRDMRKGVAAEVEHVLADLLRRRPDGIATPILDLALLRGRVYELQRAGA</sequence>